<dbReference type="HOGENOM" id="CLU_705185_0_0_2"/>
<dbReference type="KEGG" id="pto:PTO0127"/>
<feature type="domain" description="Major facilitator superfamily (MFS) profile" evidence="2">
    <location>
        <begin position="15"/>
        <end position="410"/>
    </location>
</feature>
<dbReference type="SUPFAM" id="SSF103473">
    <property type="entry name" value="MFS general substrate transporter"/>
    <property type="match status" value="1"/>
</dbReference>
<feature type="transmembrane region" description="Helical" evidence="1">
    <location>
        <begin position="81"/>
        <end position="103"/>
    </location>
</feature>
<dbReference type="GO" id="GO:0005886">
    <property type="term" value="C:plasma membrane"/>
    <property type="evidence" value="ECO:0007669"/>
    <property type="project" value="TreeGrafter"/>
</dbReference>
<dbReference type="AlphaFoldDB" id="Q6L2U0"/>
<feature type="transmembrane region" description="Helical" evidence="1">
    <location>
        <begin position="320"/>
        <end position="344"/>
    </location>
</feature>
<keyword evidence="1" id="KW-0472">Membrane</keyword>
<evidence type="ECO:0000313" key="4">
    <source>
        <dbReference type="Proteomes" id="UP000000438"/>
    </source>
</evidence>
<feature type="transmembrane region" description="Helical" evidence="1">
    <location>
        <begin position="264"/>
        <end position="283"/>
    </location>
</feature>
<feature type="transmembrane region" description="Helical" evidence="1">
    <location>
        <begin position="109"/>
        <end position="133"/>
    </location>
</feature>
<keyword evidence="1" id="KW-1133">Transmembrane helix</keyword>
<dbReference type="InterPro" id="IPR020846">
    <property type="entry name" value="MFS_dom"/>
</dbReference>
<evidence type="ECO:0000259" key="2">
    <source>
        <dbReference type="PROSITE" id="PS50850"/>
    </source>
</evidence>
<keyword evidence="1" id="KW-0812">Transmembrane</keyword>
<gene>
    <name evidence="3" type="ordered locus">PTO0127</name>
</gene>
<dbReference type="PROSITE" id="PS50850">
    <property type="entry name" value="MFS"/>
    <property type="match status" value="1"/>
</dbReference>
<dbReference type="OrthoDB" id="29061at2157"/>
<evidence type="ECO:0000256" key="1">
    <source>
        <dbReference type="SAM" id="Phobius"/>
    </source>
</evidence>
<accession>Q6L2U0</accession>
<dbReference type="Gene3D" id="1.20.1250.20">
    <property type="entry name" value="MFS general substrate transporter like domains"/>
    <property type="match status" value="2"/>
</dbReference>
<dbReference type="GeneID" id="2844321"/>
<organism evidence="3 4">
    <name type="scientific">Picrophilus torridus (strain ATCC 700027 / DSM 9790 / JCM 10055 / NBRC 100828 / KAW 2/3)</name>
    <dbReference type="NCBI Taxonomy" id="1122961"/>
    <lineage>
        <taxon>Archaea</taxon>
        <taxon>Methanobacteriati</taxon>
        <taxon>Thermoplasmatota</taxon>
        <taxon>Thermoplasmata</taxon>
        <taxon>Thermoplasmatales</taxon>
        <taxon>Picrophilaceae</taxon>
        <taxon>Picrophilus</taxon>
    </lineage>
</organism>
<dbReference type="EMBL" id="AE017261">
    <property type="protein sequence ID" value="AAT42712.1"/>
    <property type="molecule type" value="Genomic_DNA"/>
</dbReference>
<dbReference type="STRING" id="263820.PTO0127"/>
<dbReference type="InParanoid" id="Q6L2U0"/>
<feature type="transmembrane region" description="Helical" evidence="1">
    <location>
        <begin position="295"/>
        <end position="314"/>
    </location>
</feature>
<dbReference type="PaxDb" id="263820-PTO0127"/>
<sequence length="424" mass="46937">MGYKYYNRTNYQFRSLVFTSLAHFTNDGNFLLFPTLITYYKFIPGVSITFLGIMAIVYNLLSGLLGTPIGRLADKINRDSFLIFIGIASEGISVLVFALAFLYMNYASYIIFLGSVLLGFGQAFYHPIGASILSFTYGKEKAPGAMGINGSFGSLGRAALPSIIVYSMAFLNNFNGLLLIFAYTMASAFIILSGLSFFNRSKYIEAETYNDKFNDNKIKSAPSIKLYYRFLLVLVALVFIRSMFLTGTVTFVPDYLDDIFKSKTLMGDILTLSFLSAVFGQPYFGSMVKKYGGKFTILITSLISTVFFALFLIYDNIIYITLVYLVYVFAAFSGFPVLLGYVGQVIPREFSTQSNALVWSFGNIVGGSAGIALITGFNALKYPLHFSLSIMLIFAVVSLVMVPLLPSKNKGEKVVKKDKEPGKV</sequence>
<feature type="transmembrane region" description="Helical" evidence="1">
    <location>
        <begin position="386"/>
        <end position="406"/>
    </location>
</feature>
<feature type="transmembrane region" description="Helical" evidence="1">
    <location>
        <begin position="39"/>
        <end position="61"/>
    </location>
</feature>
<reference evidence="3 4" key="1">
    <citation type="journal article" date="2004" name="Proc. Natl. Acad. Sci. U.S.A.">
        <title>Genome sequence of Picrophilus torridus and its implications for life around pH 0.</title>
        <authorList>
            <person name="Futterer O."/>
            <person name="Angelov A."/>
            <person name="Liesegang H."/>
            <person name="Gottschalk G."/>
            <person name="Schleper C."/>
            <person name="Schepers B."/>
            <person name="Dock C."/>
            <person name="Antranikian G."/>
            <person name="Liebl W."/>
        </authorList>
    </citation>
    <scope>NUCLEOTIDE SEQUENCE [LARGE SCALE GENOMIC DNA]</scope>
    <source>
        <strain evidence="4">ATCC 700027 / DSM 9790 / JCM 10055 / NBRC 100828</strain>
    </source>
</reference>
<dbReference type="InterPro" id="IPR036259">
    <property type="entry name" value="MFS_trans_sf"/>
</dbReference>
<dbReference type="PANTHER" id="PTHR43129">
    <property type="entry name" value="FOSMIDOMYCIN RESISTANCE PROTEIN"/>
    <property type="match status" value="1"/>
</dbReference>
<dbReference type="Pfam" id="PF07690">
    <property type="entry name" value="MFS_1"/>
    <property type="match status" value="1"/>
</dbReference>
<evidence type="ECO:0000313" key="3">
    <source>
        <dbReference type="EMBL" id="AAT42712.1"/>
    </source>
</evidence>
<dbReference type="InterPro" id="IPR011701">
    <property type="entry name" value="MFS"/>
</dbReference>
<dbReference type="GO" id="GO:0022857">
    <property type="term" value="F:transmembrane transporter activity"/>
    <property type="evidence" value="ECO:0007669"/>
    <property type="project" value="InterPro"/>
</dbReference>
<feature type="transmembrane region" description="Helical" evidence="1">
    <location>
        <begin position="226"/>
        <end position="244"/>
    </location>
</feature>
<dbReference type="RefSeq" id="WP_011176928.1">
    <property type="nucleotide sequence ID" value="NC_005877.1"/>
</dbReference>
<proteinExistence type="predicted"/>
<protein>
    <submittedName>
        <fullName evidence="3">Transporter</fullName>
    </submittedName>
</protein>
<feature type="transmembrane region" description="Helical" evidence="1">
    <location>
        <begin position="356"/>
        <end position="380"/>
    </location>
</feature>
<feature type="transmembrane region" description="Helical" evidence="1">
    <location>
        <begin position="177"/>
        <end position="198"/>
    </location>
</feature>
<dbReference type="PANTHER" id="PTHR43129:SF1">
    <property type="entry name" value="FOSMIDOMYCIN RESISTANCE PROTEIN"/>
    <property type="match status" value="1"/>
</dbReference>
<dbReference type="eggNOG" id="arCOG00130">
    <property type="taxonomic scope" value="Archaea"/>
</dbReference>
<name>Q6L2U0_PICTO</name>
<dbReference type="Proteomes" id="UP000000438">
    <property type="component" value="Chromosome"/>
</dbReference>